<accession>A0ABP0GKN8</accession>
<sequence length="150" mass="16304">MGEFQHGLFGCFDNCGVCIVSYFVPCYTVGKTAEAVGDSCCVCCLAYFFTGCIAGSIIRGRVRQQKGIEGSSLGDFCIHFFCPFCAVIQDHNEVIGSVGAAGESIARVLFVLAYSIKEPKFVQNPTLLHRRINDGLIGVVSLLHRTRLIL</sequence>
<comment type="caution">
    <text evidence="2">The sequence shown here is derived from an EMBL/GenBank/DDBJ whole genome shotgun (WGS) entry which is preliminary data.</text>
</comment>
<reference evidence="2 3" key="1">
    <citation type="submission" date="2024-02" db="EMBL/GenBank/DDBJ databases">
        <authorList>
            <person name="Daric V."/>
            <person name="Darras S."/>
        </authorList>
    </citation>
    <scope>NUCLEOTIDE SEQUENCE [LARGE SCALE GENOMIC DNA]</scope>
</reference>
<keyword evidence="3" id="KW-1185">Reference proteome</keyword>
<dbReference type="Pfam" id="PF04749">
    <property type="entry name" value="PLAC8"/>
    <property type="match status" value="1"/>
</dbReference>
<evidence type="ECO:0000313" key="3">
    <source>
        <dbReference type="Proteomes" id="UP001642483"/>
    </source>
</evidence>
<evidence type="ECO:0000313" key="2">
    <source>
        <dbReference type="EMBL" id="CAK8692319.1"/>
    </source>
</evidence>
<dbReference type="EMBL" id="CAWYQH010000130">
    <property type="protein sequence ID" value="CAK8692319.1"/>
    <property type="molecule type" value="Genomic_DNA"/>
</dbReference>
<protein>
    <submittedName>
        <fullName evidence="2">Uncharacterized protein</fullName>
    </submittedName>
</protein>
<organism evidence="2 3">
    <name type="scientific">Clavelina lepadiformis</name>
    <name type="common">Light-bulb sea squirt</name>
    <name type="synonym">Ascidia lepadiformis</name>
    <dbReference type="NCBI Taxonomy" id="159417"/>
    <lineage>
        <taxon>Eukaryota</taxon>
        <taxon>Metazoa</taxon>
        <taxon>Chordata</taxon>
        <taxon>Tunicata</taxon>
        <taxon>Ascidiacea</taxon>
        <taxon>Aplousobranchia</taxon>
        <taxon>Clavelinidae</taxon>
        <taxon>Clavelina</taxon>
    </lineage>
</organism>
<proteinExistence type="inferred from homology"/>
<dbReference type="NCBIfam" id="TIGR01571">
    <property type="entry name" value="A_thal_Cys_rich"/>
    <property type="match status" value="1"/>
</dbReference>
<evidence type="ECO:0000256" key="1">
    <source>
        <dbReference type="ARBA" id="ARBA00009024"/>
    </source>
</evidence>
<gene>
    <name evidence="2" type="ORF">CVLEPA_LOCUS25038</name>
</gene>
<dbReference type="InterPro" id="IPR006461">
    <property type="entry name" value="PLAC_motif_containing"/>
</dbReference>
<name>A0ABP0GKN8_CLALP</name>
<comment type="similarity">
    <text evidence="1">Belongs to the cornifelin family.</text>
</comment>
<dbReference type="PANTHER" id="PTHR15907">
    <property type="entry name" value="DUF614 FAMILY PROTEIN-RELATED"/>
    <property type="match status" value="1"/>
</dbReference>
<dbReference type="Proteomes" id="UP001642483">
    <property type="component" value="Unassembled WGS sequence"/>
</dbReference>